<keyword evidence="3 4" id="KW-0732">Signal</keyword>
<dbReference type="NCBIfam" id="TIGR01728">
    <property type="entry name" value="SsuA_fam"/>
    <property type="match status" value="1"/>
</dbReference>
<dbReference type="InterPro" id="IPR010067">
    <property type="entry name" value="ABC_SsuA_sub-bd"/>
</dbReference>
<dbReference type="PANTHER" id="PTHR30024">
    <property type="entry name" value="ALIPHATIC SULFONATES-BINDING PROTEIN-RELATED"/>
    <property type="match status" value="1"/>
</dbReference>
<comment type="caution">
    <text evidence="6">The sequence shown here is derived from an EMBL/GenBank/DDBJ whole genome shotgun (WGS) entry which is preliminary data.</text>
</comment>
<feature type="domain" description="SsuA/THI5-like" evidence="5">
    <location>
        <begin position="61"/>
        <end position="255"/>
    </location>
</feature>
<evidence type="ECO:0000259" key="5">
    <source>
        <dbReference type="Pfam" id="PF09084"/>
    </source>
</evidence>
<evidence type="ECO:0000313" key="7">
    <source>
        <dbReference type="Proteomes" id="UP000614200"/>
    </source>
</evidence>
<evidence type="ECO:0000256" key="4">
    <source>
        <dbReference type="SAM" id="SignalP"/>
    </source>
</evidence>
<evidence type="ECO:0000256" key="2">
    <source>
        <dbReference type="ARBA" id="ARBA00022448"/>
    </source>
</evidence>
<dbReference type="Proteomes" id="UP000614200">
    <property type="component" value="Unassembled WGS sequence"/>
</dbReference>
<dbReference type="SUPFAM" id="SSF53850">
    <property type="entry name" value="Periplasmic binding protein-like II"/>
    <property type="match status" value="1"/>
</dbReference>
<proteinExistence type="predicted"/>
<comment type="subcellular location">
    <subcellularLocation>
        <location evidence="1">Periplasm</location>
    </subcellularLocation>
</comment>
<organism evidence="6 7">
    <name type="scientific">Fusibacter ferrireducens</name>
    <dbReference type="NCBI Taxonomy" id="2785058"/>
    <lineage>
        <taxon>Bacteria</taxon>
        <taxon>Bacillati</taxon>
        <taxon>Bacillota</taxon>
        <taxon>Clostridia</taxon>
        <taxon>Eubacteriales</taxon>
        <taxon>Eubacteriales Family XII. Incertae Sedis</taxon>
        <taxon>Fusibacter</taxon>
    </lineage>
</organism>
<keyword evidence="7" id="KW-1185">Reference proteome</keyword>
<accession>A0ABR9ZNS4</accession>
<evidence type="ECO:0000256" key="3">
    <source>
        <dbReference type="ARBA" id="ARBA00022729"/>
    </source>
</evidence>
<keyword evidence="2" id="KW-0813">Transport</keyword>
<dbReference type="RefSeq" id="WP_194700342.1">
    <property type="nucleotide sequence ID" value="NZ_JADKNH010000002.1"/>
</dbReference>
<sequence length="320" mass="34612">MRKISLIVIFTILAFATLATGCTNKASEIEAKEKVSISYVKLPLNVPSIIEKKEQLFEKAFEKEGIEVVFSEITEGSKMTEAMASGSLEFSNALGGTSAILAAANGLDVKIIGIYSRAPEAFTLMAKDSAIKEIKDLKGKKIVGPKGTILHQLLLSALAEAGLSVDDVEFINMSIGDGLVALSSDNADVALVAGPAVTKSIQSGNHVLITGKGLLDATIVIATSGKMIEQYPEIVKTYMDVHNESLAYMKNNPDKTYELVAEETGISVEEVKSMYAWYDFNPEITVHDISELKKTQAFLIENGMLEKEIEIESLIADMTH</sequence>
<dbReference type="CDD" id="cd01008">
    <property type="entry name" value="PBP2_NrtA_SsuA_CpmA_like"/>
    <property type="match status" value="1"/>
</dbReference>
<evidence type="ECO:0000313" key="6">
    <source>
        <dbReference type="EMBL" id="MBF4692096.1"/>
    </source>
</evidence>
<feature type="chain" id="PRO_5046619918" evidence="4">
    <location>
        <begin position="22"/>
        <end position="320"/>
    </location>
</feature>
<dbReference type="Pfam" id="PF09084">
    <property type="entry name" value="NMT1"/>
    <property type="match status" value="1"/>
</dbReference>
<reference evidence="6 7" key="1">
    <citation type="submission" date="2020-11" db="EMBL/GenBank/DDBJ databases">
        <title>Fusibacter basophilias sp. nov.</title>
        <authorList>
            <person name="Qiu D."/>
        </authorList>
    </citation>
    <scope>NUCLEOTIDE SEQUENCE [LARGE SCALE GENOMIC DNA]</scope>
    <source>
        <strain evidence="6 7">Q10-2</strain>
    </source>
</reference>
<dbReference type="InterPro" id="IPR015168">
    <property type="entry name" value="SsuA/THI5"/>
</dbReference>
<feature type="signal peptide" evidence="4">
    <location>
        <begin position="1"/>
        <end position="21"/>
    </location>
</feature>
<dbReference type="Gene3D" id="3.40.190.10">
    <property type="entry name" value="Periplasmic binding protein-like II"/>
    <property type="match status" value="2"/>
</dbReference>
<dbReference type="PROSITE" id="PS51257">
    <property type="entry name" value="PROKAR_LIPOPROTEIN"/>
    <property type="match status" value="1"/>
</dbReference>
<gene>
    <name evidence="6" type="ORF">ISU02_03150</name>
</gene>
<name>A0ABR9ZNS4_9FIRM</name>
<dbReference type="EMBL" id="JADKNH010000002">
    <property type="protein sequence ID" value="MBF4692096.1"/>
    <property type="molecule type" value="Genomic_DNA"/>
</dbReference>
<evidence type="ECO:0000256" key="1">
    <source>
        <dbReference type="ARBA" id="ARBA00004418"/>
    </source>
</evidence>
<protein>
    <submittedName>
        <fullName evidence="6">NrtA/SsuA/CpmA family ABC transporter substrate-binding protein</fullName>
    </submittedName>
</protein>